<name>A0ABN9UXE9_9DINO</name>
<feature type="compositionally biased region" description="Low complexity" evidence="1">
    <location>
        <begin position="209"/>
        <end position="223"/>
    </location>
</feature>
<dbReference type="EMBL" id="CAUYUJ010016399">
    <property type="protein sequence ID" value="CAK0864845.1"/>
    <property type="molecule type" value="Genomic_DNA"/>
</dbReference>
<sequence>VMEFEAQRLCDIMSQRLASVASQVGVGMPEAVLLQAQANSLVATFASSTAINLQVATQATHRINSGRWTPDQKSLLATALNDAASATELQKRSGAPRRQQACPDLQFFLAASDWNSMVDPMLPEVAKAYALATRTWRLGITCPNEKTQMAAAAIALTCHYSDVATADAEKRRFIADKVQSKIKELDKAKVDVTKITMVHRRSATEFKGKASSKPSTPSPASSSDQPQCLQLALPPSAPRPQQPTCPLQLSAGLATQAFGNGAADALAPLMQQFGMQFQQQHFQRANMLPYSSTHLSPVQALADAPRDGAGAAAAAVGAGGIPNTAPAQSKTADADDGDEAATPDDELEALESSMLAVAKAKKKGGAE</sequence>
<evidence type="ECO:0000256" key="1">
    <source>
        <dbReference type="SAM" id="MobiDB-lite"/>
    </source>
</evidence>
<feature type="non-terminal residue" evidence="2">
    <location>
        <position position="1"/>
    </location>
</feature>
<evidence type="ECO:0000313" key="2">
    <source>
        <dbReference type="EMBL" id="CAK0864845.1"/>
    </source>
</evidence>
<dbReference type="Proteomes" id="UP001189429">
    <property type="component" value="Unassembled WGS sequence"/>
</dbReference>
<gene>
    <name evidence="2" type="ORF">PCOR1329_LOCUS52587</name>
</gene>
<evidence type="ECO:0000313" key="3">
    <source>
        <dbReference type="Proteomes" id="UP001189429"/>
    </source>
</evidence>
<proteinExistence type="predicted"/>
<organism evidence="2 3">
    <name type="scientific">Prorocentrum cordatum</name>
    <dbReference type="NCBI Taxonomy" id="2364126"/>
    <lineage>
        <taxon>Eukaryota</taxon>
        <taxon>Sar</taxon>
        <taxon>Alveolata</taxon>
        <taxon>Dinophyceae</taxon>
        <taxon>Prorocentrales</taxon>
        <taxon>Prorocentraceae</taxon>
        <taxon>Prorocentrum</taxon>
    </lineage>
</organism>
<reference evidence="2" key="1">
    <citation type="submission" date="2023-10" db="EMBL/GenBank/DDBJ databases">
        <authorList>
            <person name="Chen Y."/>
            <person name="Shah S."/>
            <person name="Dougan E. K."/>
            <person name="Thang M."/>
            <person name="Chan C."/>
        </authorList>
    </citation>
    <scope>NUCLEOTIDE SEQUENCE [LARGE SCALE GENOMIC DNA]</scope>
</reference>
<feature type="region of interest" description="Disordered" evidence="1">
    <location>
        <begin position="313"/>
        <end position="345"/>
    </location>
</feature>
<feature type="compositionally biased region" description="Acidic residues" evidence="1">
    <location>
        <begin position="334"/>
        <end position="345"/>
    </location>
</feature>
<feature type="non-terminal residue" evidence="2">
    <location>
        <position position="367"/>
    </location>
</feature>
<keyword evidence="3" id="KW-1185">Reference proteome</keyword>
<protein>
    <submittedName>
        <fullName evidence="2">Uncharacterized protein</fullName>
    </submittedName>
</protein>
<comment type="caution">
    <text evidence="2">The sequence shown here is derived from an EMBL/GenBank/DDBJ whole genome shotgun (WGS) entry which is preliminary data.</text>
</comment>
<feature type="region of interest" description="Disordered" evidence="1">
    <location>
        <begin position="203"/>
        <end position="245"/>
    </location>
</feature>
<accession>A0ABN9UXE9</accession>